<reference evidence="1" key="1">
    <citation type="submission" date="2024-07" db="EMBL/GenBank/DDBJ databases">
        <authorList>
            <person name="Yu S.T."/>
        </authorList>
    </citation>
    <scope>NUCLEOTIDE SEQUENCE</scope>
    <source>
        <strain evidence="1">R21</strain>
    </source>
</reference>
<dbReference type="EMBL" id="CP163435">
    <property type="protein sequence ID" value="XDQ24109.1"/>
    <property type="molecule type" value="Genomic_DNA"/>
</dbReference>
<accession>A0AB39P4N1</accession>
<name>A0AB39P4N1_9ACTN</name>
<gene>
    <name evidence="1" type="ORF">AB5J56_05075</name>
</gene>
<sequence>MAERSEGLSQEEAGRWFFETAGVRGPAVRVEELVGQAVRHPAGDAATTLAQN</sequence>
<proteinExistence type="predicted"/>
<evidence type="ECO:0000313" key="1">
    <source>
        <dbReference type="EMBL" id="XDQ24109.1"/>
    </source>
</evidence>
<dbReference type="RefSeq" id="WP_369230460.1">
    <property type="nucleotide sequence ID" value="NZ_CP163435.1"/>
</dbReference>
<dbReference type="AlphaFoldDB" id="A0AB39P4N1"/>
<organism evidence="1">
    <name type="scientific">Streptomyces sp. R21</name>
    <dbReference type="NCBI Taxonomy" id="3238627"/>
    <lineage>
        <taxon>Bacteria</taxon>
        <taxon>Bacillati</taxon>
        <taxon>Actinomycetota</taxon>
        <taxon>Actinomycetes</taxon>
        <taxon>Kitasatosporales</taxon>
        <taxon>Streptomycetaceae</taxon>
        <taxon>Streptomyces</taxon>
    </lineage>
</organism>
<protein>
    <submittedName>
        <fullName evidence="1">Uncharacterized protein</fullName>
    </submittedName>
</protein>